<keyword evidence="1" id="KW-0234">DNA repair</keyword>
<dbReference type="GO" id="GO:0043130">
    <property type="term" value="F:ubiquitin binding"/>
    <property type="evidence" value="ECO:0007669"/>
    <property type="project" value="UniProtKB-UniRule"/>
</dbReference>
<dbReference type="CDD" id="cd14281">
    <property type="entry name" value="UBA2_Rad23_like"/>
    <property type="match status" value="1"/>
</dbReference>
<protein>
    <recommendedName>
        <fullName evidence="1">UV excision repair protein RAD23</fullName>
    </recommendedName>
</protein>
<comment type="subcellular location">
    <subcellularLocation>
        <location evidence="1">Nucleus</location>
    </subcellularLocation>
    <subcellularLocation>
        <location evidence="1">Cytoplasm</location>
    </subcellularLocation>
</comment>
<dbReference type="SMART" id="SM00165">
    <property type="entry name" value="UBA"/>
    <property type="match status" value="2"/>
</dbReference>
<accession>W7U4W9</accession>
<keyword evidence="1" id="KW-0539">Nucleus</keyword>
<dbReference type="Pfam" id="PF00627">
    <property type="entry name" value="UBA"/>
    <property type="match status" value="2"/>
</dbReference>
<dbReference type="InterPro" id="IPR015940">
    <property type="entry name" value="UBA"/>
</dbReference>
<dbReference type="FunFam" id="1.10.8.10:FF:000003">
    <property type="entry name" value="UV excision repair protein RAD23 homolog"/>
    <property type="match status" value="1"/>
</dbReference>
<dbReference type="Gene3D" id="3.10.20.90">
    <property type="entry name" value="Phosphatidylinositol 3-kinase Catalytic Subunit, Chain A, domain 1"/>
    <property type="match status" value="1"/>
</dbReference>
<proteinExistence type="inferred from homology"/>
<dbReference type="PRINTS" id="PR01839">
    <property type="entry name" value="RAD23PROTEIN"/>
</dbReference>
<feature type="region of interest" description="Disordered" evidence="2">
    <location>
        <begin position="108"/>
        <end position="139"/>
    </location>
</feature>
<dbReference type="GO" id="GO:0043161">
    <property type="term" value="P:proteasome-mediated ubiquitin-dependent protein catabolic process"/>
    <property type="evidence" value="ECO:0007669"/>
    <property type="project" value="UniProtKB-UniRule"/>
</dbReference>
<evidence type="ECO:0000259" key="4">
    <source>
        <dbReference type="PROSITE" id="PS50053"/>
    </source>
</evidence>
<sequence>MSCIRMFFYFTFKTDGRRRPYNSLTRRMVSIKLKTIQGREFSVDGVELSQTINDLKAAVEASPPSGEVLPADRLKLIHQGKELTQGDSTLSAYNIADNDLVIVMLTRHKPPAPSPSAPAPAPPPPSLPPSQPPSNPHVEQLKEMGFPESQVTAALRAAQNDADLAVEFLFSGNIPSSPAPLSALESAVGVERDAERAAEEEAGAGTNATVVAQLLSHPEMERIRRVVRENPSGMESMVAALAVTHPDLVRIINEDPASFWAALEENEEGMEEDEGEEEEEAGVLGALELSEADEAAIARLMEMGFGREQVVEAYILSGKEENAAVNLLLGG</sequence>
<name>W7U4W9_9STRA</name>
<keyword evidence="6" id="KW-1185">Reference proteome</keyword>
<feature type="domain" description="UBA" evidence="3">
    <location>
        <begin position="131"/>
        <end position="172"/>
    </location>
</feature>
<evidence type="ECO:0000313" key="6">
    <source>
        <dbReference type="Proteomes" id="UP000019335"/>
    </source>
</evidence>
<comment type="function">
    <text evidence="1">Multiubiquitin chain receptor involved in modulation of proteasomal degradation. Involved in nucleotide excision repair.</text>
</comment>
<feature type="compositionally biased region" description="Pro residues" evidence="2">
    <location>
        <begin position="111"/>
        <end position="135"/>
    </location>
</feature>
<organism evidence="5 6">
    <name type="scientific">Nannochloropsis gaditana</name>
    <dbReference type="NCBI Taxonomy" id="72520"/>
    <lineage>
        <taxon>Eukaryota</taxon>
        <taxon>Sar</taxon>
        <taxon>Stramenopiles</taxon>
        <taxon>Ochrophyta</taxon>
        <taxon>Eustigmatophyceae</taxon>
        <taxon>Eustigmatales</taxon>
        <taxon>Monodopsidaceae</taxon>
        <taxon>Nannochloropsis</taxon>
    </lineage>
</organism>
<dbReference type="SMART" id="SM00213">
    <property type="entry name" value="UBQ"/>
    <property type="match status" value="1"/>
</dbReference>
<evidence type="ECO:0000256" key="2">
    <source>
        <dbReference type="SAM" id="MobiDB-lite"/>
    </source>
</evidence>
<dbReference type="Gene3D" id="1.10.10.540">
    <property type="entry name" value="XPC-binding domain"/>
    <property type="match status" value="1"/>
</dbReference>
<evidence type="ECO:0000313" key="5">
    <source>
        <dbReference type="EMBL" id="EWM27799.1"/>
    </source>
</evidence>
<dbReference type="InterPro" id="IPR004806">
    <property type="entry name" value="Rad23"/>
</dbReference>
<dbReference type="EMBL" id="AZIL01000396">
    <property type="protein sequence ID" value="EWM27799.1"/>
    <property type="molecule type" value="Genomic_DNA"/>
</dbReference>
<dbReference type="InterPro" id="IPR029071">
    <property type="entry name" value="Ubiquitin-like_domsf"/>
</dbReference>
<reference evidence="5 6" key="1">
    <citation type="journal article" date="2014" name="Mol. Plant">
        <title>Chromosome Scale Genome Assembly and Transcriptome Profiling of Nannochloropsis gaditana in Nitrogen Depletion.</title>
        <authorList>
            <person name="Corteggiani Carpinelli E."/>
            <person name="Telatin A."/>
            <person name="Vitulo N."/>
            <person name="Forcato C."/>
            <person name="D'Angelo M."/>
            <person name="Schiavon R."/>
            <person name="Vezzi A."/>
            <person name="Giacometti G.M."/>
            <person name="Morosinotto T."/>
            <person name="Valle G."/>
        </authorList>
    </citation>
    <scope>NUCLEOTIDE SEQUENCE [LARGE SCALE GENOMIC DNA]</scope>
    <source>
        <strain evidence="5 6">B-31</strain>
    </source>
</reference>
<keyword evidence="1" id="KW-0963">Cytoplasm</keyword>
<feature type="domain" description="Ubiquitin-like" evidence="4">
    <location>
        <begin position="29"/>
        <end position="110"/>
    </location>
</feature>
<dbReference type="InterPro" id="IPR015360">
    <property type="entry name" value="XPC-bd"/>
</dbReference>
<dbReference type="GO" id="GO:0031593">
    <property type="term" value="F:polyubiquitin modification-dependent protein binding"/>
    <property type="evidence" value="ECO:0007669"/>
    <property type="project" value="UniProtKB-UniRule"/>
</dbReference>
<dbReference type="InterPro" id="IPR009060">
    <property type="entry name" value="UBA-like_sf"/>
</dbReference>
<keyword evidence="1" id="KW-0227">DNA damage</keyword>
<dbReference type="Pfam" id="PF09280">
    <property type="entry name" value="XPC-binding"/>
    <property type="match status" value="1"/>
</dbReference>
<evidence type="ECO:0000256" key="1">
    <source>
        <dbReference type="RuleBase" id="RU367049"/>
    </source>
</evidence>
<dbReference type="SUPFAM" id="SSF46934">
    <property type="entry name" value="UBA-like"/>
    <property type="match status" value="2"/>
</dbReference>
<comment type="similarity">
    <text evidence="1">Belongs to the RAD23 family.</text>
</comment>
<evidence type="ECO:0000259" key="3">
    <source>
        <dbReference type="PROSITE" id="PS50030"/>
    </source>
</evidence>
<dbReference type="Proteomes" id="UP000019335">
    <property type="component" value="Chromosome 6"/>
</dbReference>
<dbReference type="PANTHER" id="PTHR10621:SF0">
    <property type="entry name" value="UV EXCISION REPAIR PROTEIN RAD23"/>
    <property type="match status" value="1"/>
</dbReference>
<dbReference type="PROSITE" id="PS50030">
    <property type="entry name" value="UBA"/>
    <property type="match status" value="2"/>
</dbReference>
<dbReference type="Pfam" id="PF00240">
    <property type="entry name" value="ubiquitin"/>
    <property type="match status" value="1"/>
</dbReference>
<dbReference type="InterPro" id="IPR000626">
    <property type="entry name" value="Ubiquitin-like_dom"/>
</dbReference>
<feature type="domain" description="UBA" evidence="3">
    <location>
        <begin position="291"/>
        <end position="331"/>
    </location>
</feature>
<dbReference type="PANTHER" id="PTHR10621">
    <property type="entry name" value="UV EXCISION REPAIR PROTEIN RAD23"/>
    <property type="match status" value="1"/>
</dbReference>
<dbReference type="GO" id="GO:0005654">
    <property type="term" value="C:nucleoplasm"/>
    <property type="evidence" value="ECO:0007669"/>
    <property type="project" value="TreeGrafter"/>
</dbReference>
<dbReference type="OrthoDB" id="205986at2759"/>
<dbReference type="GO" id="GO:0003684">
    <property type="term" value="F:damaged DNA binding"/>
    <property type="evidence" value="ECO:0007669"/>
    <property type="project" value="UniProtKB-UniRule"/>
</dbReference>
<dbReference type="GO" id="GO:0006289">
    <property type="term" value="P:nucleotide-excision repair"/>
    <property type="evidence" value="ECO:0007669"/>
    <property type="project" value="UniProtKB-UniRule"/>
</dbReference>
<dbReference type="GO" id="GO:0070628">
    <property type="term" value="F:proteasome binding"/>
    <property type="evidence" value="ECO:0007669"/>
    <property type="project" value="TreeGrafter"/>
</dbReference>
<dbReference type="GO" id="GO:0005829">
    <property type="term" value="C:cytosol"/>
    <property type="evidence" value="ECO:0007669"/>
    <property type="project" value="TreeGrafter"/>
</dbReference>
<dbReference type="AlphaFoldDB" id="W7U4W9"/>
<comment type="caution">
    <text evidence="5">The sequence shown here is derived from an EMBL/GenBank/DDBJ whole genome shotgun (WGS) entry which is preliminary data.</text>
</comment>
<dbReference type="CDD" id="cd14297">
    <property type="entry name" value="UBA2_spUBP14_like"/>
    <property type="match status" value="1"/>
</dbReference>
<dbReference type="Gene3D" id="1.10.8.10">
    <property type="entry name" value="DNA helicase RuvA subunit, C-terminal domain"/>
    <property type="match status" value="2"/>
</dbReference>
<dbReference type="InterPro" id="IPR036353">
    <property type="entry name" value="XPC-bd_sf"/>
</dbReference>
<gene>
    <name evidence="5" type="primary">Rad23</name>
    <name evidence="5" type="ORF">Naga_100149g7</name>
</gene>
<dbReference type="SUPFAM" id="SSF54236">
    <property type="entry name" value="Ubiquitin-like"/>
    <property type="match status" value="1"/>
</dbReference>
<dbReference type="PROSITE" id="PS50053">
    <property type="entry name" value="UBIQUITIN_2"/>
    <property type="match status" value="1"/>
</dbReference>
<dbReference type="CDD" id="cd01805">
    <property type="entry name" value="Ubl_Rad23"/>
    <property type="match status" value="1"/>
</dbReference>
<dbReference type="SUPFAM" id="SSF101238">
    <property type="entry name" value="XPC-binding domain"/>
    <property type="match status" value="1"/>
</dbReference>